<feature type="active site" description="Charge relay system" evidence="14">
    <location>
        <position position="310"/>
    </location>
</feature>
<gene>
    <name evidence="16" type="ORF">PIBRA_LOCUS1494</name>
</gene>
<evidence type="ECO:0000256" key="3">
    <source>
        <dbReference type="ARBA" id="ARBA00012462"/>
    </source>
</evidence>
<dbReference type="InterPro" id="IPR015500">
    <property type="entry name" value="Peptidase_S8_subtilisin-rel"/>
</dbReference>
<dbReference type="InterPro" id="IPR022232">
    <property type="entry name" value="TPPII_C_art"/>
</dbReference>
<keyword evidence="10 14" id="KW-0720">Serine protease</keyword>
<dbReference type="Pfam" id="PF00082">
    <property type="entry name" value="Peptidase_S8"/>
    <property type="match status" value="1"/>
</dbReference>
<dbReference type="PROSITE" id="PS50808">
    <property type="entry name" value="ZF_BED"/>
    <property type="match status" value="2"/>
</dbReference>
<dbReference type="InterPro" id="IPR046940">
    <property type="entry name" value="TPPII_Ig-like_sf"/>
</dbReference>
<dbReference type="EC" id="3.4.14.10" evidence="3"/>
<dbReference type="PROSITE" id="PS51892">
    <property type="entry name" value="SUBTILASE"/>
    <property type="match status" value="1"/>
</dbReference>
<evidence type="ECO:0000256" key="9">
    <source>
        <dbReference type="ARBA" id="ARBA00022801"/>
    </source>
</evidence>
<dbReference type="FunFam" id="3.40.50.200:FF:000003">
    <property type="entry name" value="Tripeptidyl peptidase 2"/>
    <property type="match status" value="1"/>
</dbReference>
<protein>
    <recommendedName>
        <fullName evidence="4">Tripeptidyl-peptidase 2</fullName>
        <ecNumber evidence="3">3.4.14.10</ecNumber>
    </recommendedName>
    <alternativeName>
        <fullName evidence="12">Tripeptidyl aminopeptidase</fullName>
    </alternativeName>
</protein>
<reference evidence="16" key="1">
    <citation type="submission" date="2022-05" db="EMBL/GenBank/DDBJ databases">
        <authorList>
            <person name="Okamura Y."/>
        </authorList>
    </citation>
    <scope>NUCLEOTIDE SEQUENCE</scope>
</reference>
<dbReference type="SUPFAM" id="SSF52743">
    <property type="entry name" value="Subtilisin-like"/>
    <property type="match status" value="1"/>
</dbReference>
<comment type="catalytic activity">
    <reaction evidence="1">
        <text>Release of an N-terminal tripeptide from a polypeptide.</text>
        <dbReference type="EC" id="3.4.14.10"/>
    </reaction>
</comment>
<keyword evidence="11" id="KW-0862">Zinc</keyword>
<dbReference type="GO" id="GO:0008240">
    <property type="term" value="F:tripeptidyl-peptidase activity"/>
    <property type="evidence" value="ECO:0007669"/>
    <property type="project" value="UniProtKB-EC"/>
</dbReference>
<dbReference type="SUPFAM" id="SSF57667">
    <property type="entry name" value="beta-beta-alpha zinc fingers"/>
    <property type="match status" value="2"/>
</dbReference>
<comment type="similarity">
    <text evidence="2 14">Belongs to the peptidase S8 family.</text>
</comment>
<evidence type="ECO:0000313" key="17">
    <source>
        <dbReference type="Proteomes" id="UP001152562"/>
    </source>
</evidence>
<evidence type="ECO:0000256" key="11">
    <source>
        <dbReference type="ARBA" id="ARBA00022833"/>
    </source>
</evidence>
<evidence type="ECO:0000259" key="15">
    <source>
        <dbReference type="PROSITE" id="PS50808"/>
    </source>
</evidence>
<organism evidence="16 17">
    <name type="scientific">Pieris brassicae</name>
    <name type="common">White butterfly</name>
    <name type="synonym">Large white butterfly</name>
    <dbReference type="NCBI Taxonomy" id="7116"/>
    <lineage>
        <taxon>Eukaryota</taxon>
        <taxon>Metazoa</taxon>
        <taxon>Ecdysozoa</taxon>
        <taxon>Arthropoda</taxon>
        <taxon>Hexapoda</taxon>
        <taxon>Insecta</taxon>
        <taxon>Pterygota</taxon>
        <taxon>Neoptera</taxon>
        <taxon>Endopterygota</taxon>
        <taxon>Lepidoptera</taxon>
        <taxon>Glossata</taxon>
        <taxon>Ditrysia</taxon>
        <taxon>Papilionoidea</taxon>
        <taxon>Pieridae</taxon>
        <taxon>Pierinae</taxon>
        <taxon>Pieris</taxon>
    </lineage>
</organism>
<dbReference type="InterPro" id="IPR036852">
    <property type="entry name" value="Peptidase_S8/S53_dom_sf"/>
</dbReference>
<dbReference type="Gene3D" id="6.10.250.3080">
    <property type="match status" value="1"/>
</dbReference>
<evidence type="ECO:0000256" key="7">
    <source>
        <dbReference type="ARBA" id="ARBA00022723"/>
    </source>
</evidence>
<keyword evidence="17" id="KW-1185">Reference proteome</keyword>
<dbReference type="GO" id="GO:0004177">
    <property type="term" value="F:aminopeptidase activity"/>
    <property type="evidence" value="ECO:0007669"/>
    <property type="project" value="UniProtKB-KW"/>
</dbReference>
<dbReference type="EMBL" id="CALOZG010000002">
    <property type="protein sequence ID" value="CAH3953546.1"/>
    <property type="molecule type" value="Genomic_DNA"/>
</dbReference>
<dbReference type="GO" id="GO:0004252">
    <property type="term" value="F:serine-type endopeptidase activity"/>
    <property type="evidence" value="ECO:0007669"/>
    <property type="project" value="UniProtKB-UniRule"/>
</dbReference>
<dbReference type="InterPro" id="IPR034051">
    <property type="entry name" value="TPP_II_domain"/>
</dbReference>
<dbReference type="GO" id="GO:0008270">
    <property type="term" value="F:zinc ion binding"/>
    <property type="evidence" value="ECO:0007669"/>
    <property type="project" value="UniProtKB-KW"/>
</dbReference>
<dbReference type="PRINTS" id="PR00723">
    <property type="entry name" value="SUBTILISIN"/>
</dbReference>
<dbReference type="InterPro" id="IPR048383">
    <property type="entry name" value="TPPII_Ig-like-1"/>
</dbReference>
<evidence type="ECO:0000256" key="1">
    <source>
        <dbReference type="ARBA" id="ARBA00001910"/>
    </source>
</evidence>
<keyword evidence="7" id="KW-0479">Metal-binding</keyword>
<dbReference type="Pfam" id="PF02892">
    <property type="entry name" value="zf-BED"/>
    <property type="match status" value="2"/>
</dbReference>
<dbReference type="GO" id="GO:0005829">
    <property type="term" value="C:cytosol"/>
    <property type="evidence" value="ECO:0007669"/>
    <property type="project" value="TreeGrafter"/>
</dbReference>
<feature type="active site" description="Charge relay system" evidence="14">
    <location>
        <position position="500"/>
    </location>
</feature>
<accession>A0A9P0SVX3</accession>
<evidence type="ECO:0000256" key="6">
    <source>
        <dbReference type="ARBA" id="ARBA00022670"/>
    </source>
</evidence>
<dbReference type="SMART" id="SM00614">
    <property type="entry name" value="ZnF_BED"/>
    <property type="match status" value="2"/>
</dbReference>
<evidence type="ECO:0000256" key="5">
    <source>
        <dbReference type="ARBA" id="ARBA00022438"/>
    </source>
</evidence>
<keyword evidence="9 14" id="KW-0378">Hydrolase</keyword>
<dbReference type="Proteomes" id="UP001152562">
    <property type="component" value="Unassembled WGS sequence"/>
</dbReference>
<keyword evidence="5" id="KW-0031">Aminopeptidase</keyword>
<dbReference type="SUPFAM" id="SSF53098">
    <property type="entry name" value="Ribonuclease H-like"/>
    <property type="match status" value="1"/>
</dbReference>
<keyword evidence="8 13" id="KW-0863">Zinc-finger</keyword>
<dbReference type="InterPro" id="IPR036236">
    <property type="entry name" value="Znf_C2H2_sf"/>
</dbReference>
<evidence type="ECO:0000313" key="16">
    <source>
        <dbReference type="EMBL" id="CAH3953546.1"/>
    </source>
</evidence>
<dbReference type="InterPro" id="IPR022229">
    <property type="entry name" value="TPPII_Ig-like-2"/>
</dbReference>
<dbReference type="GO" id="GO:0006508">
    <property type="term" value="P:proteolysis"/>
    <property type="evidence" value="ECO:0007669"/>
    <property type="project" value="UniProtKB-KW"/>
</dbReference>
<name>A0A9P0SVX3_PIEBR</name>
<evidence type="ECO:0000256" key="14">
    <source>
        <dbReference type="PROSITE-ProRule" id="PRU01240"/>
    </source>
</evidence>
<proteinExistence type="inferred from homology"/>
<dbReference type="Pfam" id="PF21316">
    <property type="entry name" value="TPPII_GBD"/>
    <property type="match status" value="1"/>
</dbReference>
<dbReference type="PANTHER" id="PTHR43806:SF14">
    <property type="entry name" value="TRIPEPTIDYL-PEPTIDASE 2"/>
    <property type="match status" value="1"/>
</dbReference>
<keyword evidence="6 14" id="KW-0645">Protease</keyword>
<dbReference type="CDD" id="cd04857">
    <property type="entry name" value="Peptidases_S8_Tripeptidyl_Aminopeptidase_II"/>
    <property type="match status" value="1"/>
</dbReference>
<evidence type="ECO:0000256" key="4">
    <source>
        <dbReference type="ARBA" id="ARBA00020244"/>
    </source>
</evidence>
<evidence type="ECO:0000256" key="12">
    <source>
        <dbReference type="ARBA" id="ARBA00032232"/>
    </source>
</evidence>
<evidence type="ECO:0000256" key="10">
    <source>
        <dbReference type="ARBA" id="ARBA00022825"/>
    </source>
</evidence>
<dbReference type="PANTHER" id="PTHR43806">
    <property type="entry name" value="PEPTIDASE S8"/>
    <property type="match status" value="1"/>
</dbReference>
<feature type="domain" description="BED-type" evidence="15">
    <location>
        <begin position="1423"/>
        <end position="1475"/>
    </location>
</feature>
<dbReference type="InterPro" id="IPR000209">
    <property type="entry name" value="Peptidase_S8/S53_dom"/>
</dbReference>
<dbReference type="Gene3D" id="2.60.40.3170">
    <property type="match status" value="1"/>
</dbReference>
<feature type="active site" description="Charge relay system" evidence="14">
    <location>
        <position position="85"/>
    </location>
</feature>
<dbReference type="Pfam" id="PF12580">
    <property type="entry name" value="TPPII"/>
    <property type="match status" value="1"/>
</dbReference>
<comment type="caution">
    <text evidence="16">The sequence shown here is derived from an EMBL/GenBank/DDBJ whole genome shotgun (WGS) entry which is preliminary data.</text>
</comment>
<dbReference type="GO" id="GO:0003677">
    <property type="term" value="F:DNA binding"/>
    <property type="evidence" value="ECO:0007669"/>
    <property type="project" value="InterPro"/>
</dbReference>
<evidence type="ECO:0000256" key="8">
    <source>
        <dbReference type="ARBA" id="ARBA00022771"/>
    </source>
</evidence>
<dbReference type="InterPro" id="IPR050131">
    <property type="entry name" value="Peptidase_S8_subtilisin-like"/>
</dbReference>
<dbReference type="PROSITE" id="PS00138">
    <property type="entry name" value="SUBTILASE_SER"/>
    <property type="match status" value="1"/>
</dbReference>
<dbReference type="InterPro" id="IPR048384">
    <property type="entry name" value="TPPII_GBD"/>
</dbReference>
<dbReference type="InterPro" id="IPR003656">
    <property type="entry name" value="Znf_BED"/>
</dbReference>
<dbReference type="InterPro" id="IPR046939">
    <property type="entry name" value="TPPII_C_sf"/>
</dbReference>
<dbReference type="Gene3D" id="1.25.40.710">
    <property type="match status" value="1"/>
</dbReference>
<evidence type="ECO:0000256" key="2">
    <source>
        <dbReference type="ARBA" id="ARBA00011073"/>
    </source>
</evidence>
<sequence length="2098" mass="235054">MQKKTLTTNCVLPVSCQQVTSNKKTEDFIIEHGNLCIRSAKMADVPIDCDFPVWGLLPKKETGIVSFLNKYPNYDGKDTVIAIFDSGVDPAASGLTITSTGKTKVIERFDCTGCGDVDTSTVIRKVVDGCITGITGRKLKIQESWKNPTGEWRVGVLYPFSLYPTKVKERIQEHRKEHLWDVGHKTVFAEANKKLQEFESEVVSKNSTLSAEDKLLKEELEAKIEVLQSADKKYNDLGPTYDCVLFHDGNVWRACIDTSESGDLSSGPLLGEYSRTHEHTHLTPLDEMTVTINVHDEGNTLEVVGMCSTHGTHVAAIASGYFPEEPDRNGVAPGAQIVSLTIGDSRLGSMETGTALVRACIKVMELCKTTQIDVINMSYGEHAHWSNAGRIGDIISSVVNRYGVSWVVSGGNHGPALATVGAPPDIAHPVLIGVGAYVSPEMMSAAYSMRARVPHGAFSWSSRGPCPDGAAGLAICAPGGAVASVARFTLRNSQLMNGTSMAAPHVAGAVAVLMSGLKAKGLPYSPYSVKRALENSATYLNHVEPWAQGCGLLNVEKAFEILSQYHEQPERDVTFNISCGANTKGIFLRPRPDEPPRDVAITIEPHFIHRDSETKEAVIRRQIQFGVRLALASCADWISAPTHLDLMNAPRLLSVRVNTAHLQPGPHFTSINAYDVSCIEKGPVFRIPVTVLQPQPLPPSAAAPQLTHNNVVFKPATIRRHLVIPPLEATWGVLKMSLAGNNGEVSGRFLVHCMQLAPQRSCRTHETHKMLAITSEAPTLLPFQLIGGVTLEVVIAKYWANLGDLCMDYTLEFHGLKPDFGPQLTLSAHALGNVALAALRAQDVQPAAQLKHSEPLYRPTDSKISPLTTRDVIPPSRQIYQMINTYTFHIAKATEVAPIVSLLCDMLYESEFESQMWMLYNSSKQLMAVGDAYPSKYSVKLEKGEYTVRLSVRHENKSLLERLQDVPLVVQQRLAQPITLDAYCSQSNALTGGKKFTTASLSSGNLMPLYFTPVPADKISRSNLTVGQTLTGTVTFAKDELGRRVDVYQVQYVLCEAPRRRDNRDKEKDKAKTHEDYLDAVKELSTTWLPKLEGDKLEQVYEELVEKFPGYLGAHVAYLQAIDPPTDCNKLPSLGVPEVTTAWCEQLVNVADKVVRGVDQDQLLAYLGIRNDSRTDAAKIKQEHEKQRGYLIEALCRKGTALCRLHALASSAAARDKIADTLKDNMNELLKFTDLTDTKVIHYGVWHCFTLKHWGRAIKLLNKMLEEKPSREVEERLVAAHTQLGWSHLAEYTQRALPTKSSENYQEYKKRRNPSSTWNYFLTATDRSSAKCKICSRIVRTNGASTSGLHAHLKTRHGIKVDSVQKRNNYSENETTKASHDASLLIVMAQDNNGSYDDSAGKSPKNINERSDSSFEEYSRYHSSSSYLWCHFLRSADAQTAKCKICSKILKTSGASTSGLHTHLKSKHKINIIKRTDKRHPLARFNVKKEKVAEIPEPIVKQEAQTSYDEAELELAPDDDELTQEVVDESPYNLENCDQTVNTHMKIISRMIALDELPLSSFCNSIDLCNLLSQAGYELPSSNIETISLILEQSDLVKMEIANQLKQFKSLGMRFCLSFEEYITLNNKTYVSININNYNIDSKFGFPKNLGLLKVKIGMDNDEITKVISDRLLAFDINLNNDIISFTNSLSQMRLGISLGIDNQFCLAQAVQYGVLEVLYKEEDSQIYQNTEDPYDSDADYNTKECKNAFFVKYAEILTEPQLIYKDIIEKVRKLVRYYKNSAARNEILQNNVRKKYDKEIHLILDCKKSWSTLCEMICRFLKLKDCIHESLTYLEMDLFINDEELQILNEIHESLVVIRATITALCKPSANLLTADIALRFMIRKLDAQNNAISRHFSTVLRKHIKRSRTIQSSILQYLHHRHIYNEYAEDDAFTKPTSEEMVNKILTLLTRIKPSLEDKLYKFDYKSKTTAQRVLDPLESEDDEEMSIERQLEKEISNTCHSEIPKAKEVPQELDLKKIIMGEVSIYESNGGTRGLYLTMAYDLLLSVIPATSEAEHFFYSRKDAHKRLSSHPEALLNSLFMLRAFFKEQRRLEES</sequence>
<evidence type="ECO:0000256" key="13">
    <source>
        <dbReference type="PROSITE-ProRule" id="PRU00027"/>
    </source>
</evidence>
<dbReference type="Pfam" id="PF12583">
    <property type="entry name" value="TPPII_C"/>
    <property type="match status" value="1"/>
</dbReference>
<dbReference type="InterPro" id="IPR012337">
    <property type="entry name" value="RNaseH-like_sf"/>
</dbReference>
<dbReference type="InterPro" id="IPR023828">
    <property type="entry name" value="Peptidase_S8_Ser-AS"/>
</dbReference>
<feature type="domain" description="BED-type" evidence="15">
    <location>
        <begin position="1312"/>
        <end position="1364"/>
    </location>
</feature>
<dbReference type="Pfam" id="PF21223">
    <property type="entry name" value="TPPII_Ig-like-1"/>
    <property type="match status" value="1"/>
</dbReference>
<dbReference type="Gene3D" id="3.40.50.200">
    <property type="entry name" value="Peptidase S8/S53 domain"/>
    <property type="match status" value="2"/>
</dbReference>